<evidence type="ECO:0000256" key="1">
    <source>
        <dbReference type="ARBA" id="ARBA00038215"/>
    </source>
</evidence>
<evidence type="ECO:0000259" key="3">
    <source>
        <dbReference type="Pfam" id="PF11954"/>
    </source>
</evidence>
<reference evidence="4" key="2">
    <citation type="journal article" date="2023" name="IMA Fungus">
        <title>Comparative genomic study of the Penicillium genus elucidates a diverse pangenome and 15 lateral gene transfer events.</title>
        <authorList>
            <person name="Petersen C."/>
            <person name="Sorensen T."/>
            <person name="Nielsen M.R."/>
            <person name="Sondergaard T.E."/>
            <person name="Sorensen J.L."/>
            <person name="Fitzpatrick D.A."/>
            <person name="Frisvad J.C."/>
            <person name="Nielsen K.L."/>
        </authorList>
    </citation>
    <scope>NUCLEOTIDE SEQUENCE</scope>
    <source>
        <strain evidence="4">IBT 30069</strain>
    </source>
</reference>
<dbReference type="InterPro" id="IPR021860">
    <property type="entry name" value="Peptidase_S12_Pab87-rel_C"/>
</dbReference>
<dbReference type="AlphaFoldDB" id="A0A9W9KRX4"/>
<sequence length="519" mass="57474">MTSFTERPPFDADFDTLVAQILEDWKVPGLSICVVHGSHTYSKAYGFAELPDKLMTTDASFQVGSLTKPLTAASMSMVINDSKESDSPITWDTPLSSIIPDDFVLADDYATQHTTIEDALSLRSGLPDHLWKYILGPRDGTVKDHVRSLRHMPITAPLRTKFQYSSHMYVAVTHALQERTGESLASIMKRRIWDPLGMNKTYFSVSEAEADSANREKIVKGYTWIPGQDLPSVCACGQYYLASPPNFEAMTGAGAMVSNVLDYSHWIRELIERNGPLKDHDSLTKPRIVHFNSGDTSLPGPYHGYALGWVVENYRGETVYTHSGGMPGFASLVFFVPERHFGFVMMGNSGTAAHASMPLAVHLLDRLLGPSEDSHHQQKMKAYFEQLAGERNMRMSPKPDVSVLKPFILPMLPDPPLPHVLPLEKYQGTYCHPADAYFTLVVVDGVLVAQMSHSSVETEIVLTHASGEFFLGKLTAPVLGDLPPLPMEFYVDNSGTVRKVGLVVEASMGGDCIWFTRKE</sequence>
<dbReference type="Gene3D" id="3.40.710.10">
    <property type="entry name" value="DD-peptidase/beta-lactamase superfamily"/>
    <property type="match status" value="1"/>
</dbReference>
<dbReference type="Pfam" id="PF11954">
    <property type="entry name" value="DUF3471"/>
    <property type="match status" value="1"/>
</dbReference>
<dbReference type="OrthoDB" id="5946976at2759"/>
<gene>
    <name evidence="4" type="ORF">N7456_000213</name>
</gene>
<dbReference type="InterPro" id="IPR001466">
    <property type="entry name" value="Beta-lactam-related"/>
</dbReference>
<organism evidence="4 5">
    <name type="scientific">Penicillium angulare</name>
    <dbReference type="NCBI Taxonomy" id="116970"/>
    <lineage>
        <taxon>Eukaryota</taxon>
        <taxon>Fungi</taxon>
        <taxon>Dikarya</taxon>
        <taxon>Ascomycota</taxon>
        <taxon>Pezizomycotina</taxon>
        <taxon>Eurotiomycetes</taxon>
        <taxon>Eurotiomycetidae</taxon>
        <taxon>Eurotiales</taxon>
        <taxon>Aspergillaceae</taxon>
        <taxon>Penicillium</taxon>
    </lineage>
</organism>
<dbReference type="PANTHER" id="PTHR46825:SF9">
    <property type="entry name" value="BETA-LACTAMASE-RELATED DOMAIN-CONTAINING PROTEIN"/>
    <property type="match status" value="1"/>
</dbReference>
<dbReference type="EMBL" id="JAPQKH010000001">
    <property type="protein sequence ID" value="KAJ5115865.1"/>
    <property type="molecule type" value="Genomic_DNA"/>
</dbReference>
<dbReference type="InterPro" id="IPR012338">
    <property type="entry name" value="Beta-lactam/transpept-like"/>
</dbReference>
<evidence type="ECO:0000313" key="4">
    <source>
        <dbReference type="EMBL" id="KAJ5115865.1"/>
    </source>
</evidence>
<accession>A0A9W9KRX4</accession>
<comment type="caution">
    <text evidence="4">The sequence shown here is derived from an EMBL/GenBank/DDBJ whole genome shotgun (WGS) entry which is preliminary data.</text>
</comment>
<evidence type="ECO:0000313" key="5">
    <source>
        <dbReference type="Proteomes" id="UP001149165"/>
    </source>
</evidence>
<evidence type="ECO:0000259" key="2">
    <source>
        <dbReference type="Pfam" id="PF00144"/>
    </source>
</evidence>
<dbReference type="InterPro" id="IPR050491">
    <property type="entry name" value="AmpC-like"/>
</dbReference>
<dbReference type="SUPFAM" id="SSF56601">
    <property type="entry name" value="beta-lactamase/transpeptidase-like"/>
    <property type="match status" value="1"/>
</dbReference>
<reference evidence="4" key="1">
    <citation type="submission" date="2022-11" db="EMBL/GenBank/DDBJ databases">
        <authorList>
            <person name="Petersen C."/>
        </authorList>
    </citation>
    <scope>NUCLEOTIDE SEQUENCE</scope>
    <source>
        <strain evidence="4">IBT 30069</strain>
    </source>
</reference>
<feature type="domain" description="Peptidase S12 Pab87-related C-terminal" evidence="3">
    <location>
        <begin position="414"/>
        <end position="517"/>
    </location>
</feature>
<name>A0A9W9KRX4_9EURO</name>
<protein>
    <submittedName>
        <fullName evidence="4">Peptidase S12 Pab87-related C-terminal</fullName>
    </submittedName>
</protein>
<comment type="similarity">
    <text evidence="1">Belongs to the peptidase S12 family.</text>
</comment>
<dbReference type="PANTHER" id="PTHR46825">
    <property type="entry name" value="D-ALANYL-D-ALANINE-CARBOXYPEPTIDASE/ENDOPEPTIDASE AMPH"/>
    <property type="match status" value="1"/>
</dbReference>
<dbReference type="Proteomes" id="UP001149165">
    <property type="component" value="Unassembled WGS sequence"/>
</dbReference>
<keyword evidence="5" id="KW-1185">Reference proteome</keyword>
<dbReference type="Pfam" id="PF00144">
    <property type="entry name" value="Beta-lactamase"/>
    <property type="match status" value="1"/>
</dbReference>
<feature type="domain" description="Beta-lactamase-related" evidence="2">
    <location>
        <begin position="14"/>
        <end position="355"/>
    </location>
</feature>
<proteinExistence type="inferred from homology"/>